<feature type="transmembrane region" description="Helical" evidence="11">
    <location>
        <begin position="223"/>
        <end position="251"/>
    </location>
</feature>
<evidence type="ECO:0000256" key="2">
    <source>
        <dbReference type="ARBA" id="ARBA00022475"/>
    </source>
</evidence>
<dbReference type="Gene3D" id="1.20.1070.10">
    <property type="entry name" value="Rhodopsin 7-helix transmembrane proteins"/>
    <property type="match status" value="1"/>
</dbReference>
<evidence type="ECO:0000256" key="10">
    <source>
        <dbReference type="RuleBase" id="RU000688"/>
    </source>
</evidence>
<evidence type="ECO:0000256" key="3">
    <source>
        <dbReference type="ARBA" id="ARBA00022692"/>
    </source>
</evidence>
<keyword evidence="3 10" id="KW-0812">Transmembrane</keyword>
<keyword evidence="14" id="KW-1185">Reference proteome</keyword>
<dbReference type="PANTHER" id="PTHR24246:SF27">
    <property type="entry name" value="ADENOSINE RECEPTOR, ISOFORM A"/>
    <property type="match status" value="1"/>
</dbReference>
<name>A0AAU9VX10_9CNID</name>
<comment type="caution">
    <text evidence="13">The sequence shown here is derived from an EMBL/GenBank/DDBJ whole genome shotgun (WGS) entry which is preliminary data.</text>
</comment>
<keyword evidence="8" id="KW-0325">Glycoprotein</keyword>
<dbReference type="InterPro" id="IPR000276">
    <property type="entry name" value="GPCR_Rhodpsn"/>
</dbReference>
<organism evidence="13 14">
    <name type="scientific">Pocillopora meandrina</name>
    <dbReference type="NCBI Taxonomy" id="46732"/>
    <lineage>
        <taxon>Eukaryota</taxon>
        <taxon>Metazoa</taxon>
        <taxon>Cnidaria</taxon>
        <taxon>Anthozoa</taxon>
        <taxon>Hexacorallia</taxon>
        <taxon>Scleractinia</taxon>
        <taxon>Astrocoeniina</taxon>
        <taxon>Pocilloporidae</taxon>
        <taxon>Pocillopora</taxon>
    </lineage>
</organism>
<dbReference type="Pfam" id="PF00001">
    <property type="entry name" value="7tm_1"/>
    <property type="match status" value="2"/>
</dbReference>
<proteinExistence type="inferred from homology"/>
<feature type="transmembrane region" description="Helical" evidence="11">
    <location>
        <begin position="144"/>
        <end position="163"/>
    </location>
</feature>
<dbReference type="PRINTS" id="PR00237">
    <property type="entry name" value="GPCRRHODOPSN"/>
</dbReference>
<evidence type="ECO:0000259" key="12">
    <source>
        <dbReference type="PROSITE" id="PS50262"/>
    </source>
</evidence>
<evidence type="ECO:0000313" key="14">
    <source>
        <dbReference type="Proteomes" id="UP001159428"/>
    </source>
</evidence>
<gene>
    <name evidence="13" type="ORF">PMEA_00017130</name>
</gene>
<dbReference type="PROSITE" id="PS50262">
    <property type="entry name" value="G_PROTEIN_RECEP_F1_2"/>
    <property type="match status" value="1"/>
</dbReference>
<feature type="transmembrane region" description="Helical" evidence="11">
    <location>
        <begin position="35"/>
        <end position="55"/>
    </location>
</feature>
<comment type="subcellular location">
    <subcellularLocation>
        <location evidence="1">Cell membrane</location>
        <topology evidence="1">Multi-pass membrane protein</topology>
    </subcellularLocation>
</comment>
<dbReference type="SMART" id="SM01381">
    <property type="entry name" value="7TM_GPCR_Srsx"/>
    <property type="match status" value="1"/>
</dbReference>
<keyword evidence="7 10" id="KW-0675">Receptor</keyword>
<dbReference type="GO" id="GO:0004930">
    <property type="term" value="F:G protein-coupled receptor activity"/>
    <property type="evidence" value="ECO:0007669"/>
    <property type="project" value="UniProtKB-KW"/>
</dbReference>
<evidence type="ECO:0000256" key="9">
    <source>
        <dbReference type="ARBA" id="ARBA00023224"/>
    </source>
</evidence>
<keyword evidence="6 11" id="KW-0472">Membrane</keyword>
<keyword evidence="2" id="KW-1003">Cell membrane</keyword>
<dbReference type="PANTHER" id="PTHR24246">
    <property type="entry name" value="OLFACTORY RECEPTOR AND ADENOSINE RECEPTOR"/>
    <property type="match status" value="1"/>
</dbReference>
<dbReference type="PROSITE" id="PS00237">
    <property type="entry name" value="G_PROTEIN_RECEP_F1_1"/>
    <property type="match status" value="1"/>
</dbReference>
<feature type="transmembrane region" description="Helical" evidence="11">
    <location>
        <begin position="175"/>
        <end position="202"/>
    </location>
</feature>
<feature type="domain" description="G-protein coupled receptors family 1 profile" evidence="12">
    <location>
        <begin position="44"/>
        <end position="282"/>
    </location>
</feature>
<dbReference type="Proteomes" id="UP001159428">
    <property type="component" value="Unassembled WGS sequence"/>
</dbReference>
<dbReference type="InterPro" id="IPR017452">
    <property type="entry name" value="GPCR_Rhodpsn_7TM"/>
</dbReference>
<dbReference type="GO" id="GO:0005886">
    <property type="term" value="C:plasma membrane"/>
    <property type="evidence" value="ECO:0007669"/>
    <property type="project" value="UniProtKB-SubCell"/>
</dbReference>
<keyword evidence="5 10" id="KW-0297">G-protein coupled receptor</keyword>
<dbReference type="SUPFAM" id="SSF81321">
    <property type="entry name" value="Family A G protein-coupled receptor-like"/>
    <property type="match status" value="1"/>
</dbReference>
<reference evidence="13 14" key="1">
    <citation type="submission" date="2022-05" db="EMBL/GenBank/DDBJ databases">
        <authorList>
            <consortium name="Genoscope - CEA"/>
            <person name="William W."/>
        </authorList>
    </citation>
    <scope>NUCLEOTIDE SEQUENCE [LARGE SCALE GENOMIC DNA]</scope>
</reference>
<evidence type="ECO:0000256" key="5">
    <source>
        <dbReference type="ARBA" id="ARBA00023040"/>
    </source>
</evidence>
<keyword evidence="4 11" id="KW-1133">Transmembrane helix</keyword>
<dbReference type="AlphaFoldDB" id="A0AAU9VX10"/>
<feature type="transmembrane region" description="Helical" evidence="11">
    <location>
        <begin position="64"/>
        <end position="88"/>
    </location>
</feature>
<evidence type="ECO:0000256" key="11">
    <source>
        <dbReference type="SAM" id="Phobius"/>
    </source>
</evidence>
<evidence type="ECO:0000313" key="13">
    <source>
        <dbReference type="EMBL" id="CAH3036752.1"/>
    </source>
</evidence>
<evidence type="ECO:0000256" key="1">
    <source>
        <dbReference type="ARBA" id="ARBA00004651"/>
    </source>
</evidence>
<feature type="transmembrane region" description="Helical" evidence="11">
    <location>
        <begin position="103"/>
        <end position="123"/>
    </location>
</feature>
<dbReference type="CDD" id="cd00637">
    <property type="entry name" value="7tm_classA_rhodopsin-like"/>
    <property type="match status" value="1"/>
</dbReference>
<comment type="similarity">
    <text evidence="10">Belongs to the G-protein coupled receptor 1 family.</text>
</comment>
<evidence type="ECO:0000256" key="6">
    <source>
        <dbReference type="ARBA" id="ARBA00023136"/>
    </source>
</evidence>
<evidence type="ECO:0000256" key="7">
    <source>
        <dbReference type="ARBA" id="ARBA00023170"/>
    </source>
</evidence>
<accession>A0AAU9VX10</accession>
<protein>
    <recommendedName>
        <fullName evidence="12">G-protein coupled receptors family 1 profile domain-containing protein</fullName>
    </recommendedName>
</protein>
<evidence type="ECO:0000256" key="4">
    <source>
        <dbReference type="ARBA" id="ARBA00022989"/>
    </source>
</evidence>
<dbReference type="EMBL" id="CALNXJ010000003">
    <property type="protein sequence ID" value="CAH3036752.1"/>
    <property type="molecule type" value="Genomic_DNA"/>
</dbReference>
<evidence type="ECO:0000256" key="8">
    <source>
        <dbReference type="ARBA" id="ARBA00023180"/>
    </source>
</evidence>
<feature type="transmembrane region" description="Helical" evidence="11">
    <location>
        <begin position="263"/>
        <end position="282"/>
    </location>
</feature>
<keyword evidence="9 10" id="KW-0807">Transducer</keyword>
<sequence>MNDSLNDSTTLSANISVEDCSLPVAHGIALISTNAFVGLFGTLGNLLVCLAVVIYPRLRRPSNYLLFSLAIADLIVTMACEPLVVAIFTKRTFFNDCAPDLELPYVILSMLSCSASVLHMAAISIDRFIAVVFPLHHRAMSDTFGLKAMLITCWAYPISVPILSAVVPPTFPKDIFALLMFAISYGIIFLSYSLIVISLVRHKRQEKQLEMRRNSNASHQTHVEIRVASTLGIVILVFTACWLPFVVVLYATGRLLIKKHGVAYMWIRTLALSNSAINFSIYGSRMQNFREAFSATGRKVLGAFTRQCSRTQVYDLNVSKTQSSSSR</sequence>